<dbReference type="SUPFAM" id="SSF47592">
    <property type="entry name" value="SWIB/MDM2 domain"/>
    <property type="match status" value="1"/>
</dbReference>
<sequence length="651" mass="73207">MSSSRMRQPPPEMECCFLCKEDSDPLRACDFRGCRKLYHPCCLENKHGLLPSPDDPFICDWHICFNCRQTSHFQCLCCPISVCYDCLGKVGFVELRNQQKGFCTSCLNKAILIEKDDDPDPRWVQSDYSNAEIAGLLFKDYWEDVKDREHLNLVYLEEAHVILNRKLDHNRVNSKKSPDEDLKSDANMFAENAAIEKTIPFDSKGKQNKVCTSLKMNKSSNKTYIGWCSKELMQFLSSSGKDTSKPLDEAEIVGVIMRYVKQEGLFKNNKKTAFLCDANLYPLFGRKKVSRKSIRKFLAVHLAANDVSEDESFDGSEDNGVPIMKKKTCFDGSEEDDDVPYMMDVTENSKGSTNTFIPPESTGSRQQVAYSSTDHREEPPKENVCKCPKVLEEKSTEGNTNTLLLPFSPREIQGANSSNDLQVRPTKGATKDVDKSSNVCKEKSTKDAQDQMADSSNIPIEESSEAGEACHSGVTPDSALLSQMHNTQDGSSTEVMDIDKDESKLSRHKNNDGANIEEAIHLDSDEDEDLHIVENNPESKASYALRTMSDGDLHMEQPESTSFIPLHCQGAMNGVLRLGQHEAAGHEAMNAVSPLTPMWNYVDPQGNTRGPFPLTCLFRWRGFFDKDFKVWRTGETAEQAILLTDAFHMYL</sequence>
<dbReference type="Gene3D" id="1.10.245.10">
    <property type="entry name" value="SWIB/MDM2 domain"/>
    <property type="match status" value="1"/>
</dbReference>
<dbReference type="CDD" id="cd10567">
    <property type="entry name" value="SWIB-MDM2_like"/>
    <property type="match status" value="1"/>
</dbReference>
<evidence type="ECO:0000313" key="4">
    <source>
        <dbReference type="EMBL" id="CAL4900388.1"/>
    </source>
</evidence>
<reference evidence="4" key="1">
    <citation type="submission" date="2024-10" db="EMBL/GenBank/DDBJ databases">
        <authorList>
            <person name="Ryan C."/>
        </authorList>
    </citation>
    <scope>NUCLEOTIDE SEQUENCE [LARGE SCALE GENOMIC DNA]</scope>
</reference>
<evidence type="ECO:0000313" key="5">
    <source>
        <dbReference type="Proteomes" id="UP001497457"/>
    </source>
</evidence>
<dbReference type="AlphaFoldDB" id="A0ABC8W037"/>
<feature type="domain" description="GYF" evidence="2">
    <location>
        <begin position="596"/>
        <end position="648"/>
    </location>
</feature>
<organism evidence="4 5">
    <name type="scientific">Urochloa decumbens</name>
    <dbReference type="NCBI Taxonomy" id="240449"/>
    <lineage>
        <taxon>Eukaryota</taxon>
        <taxon>Viridiplantae</taxon>
        <taxon>Streptophyta</taxon>
        <taxon>Embryophyta</taxon>
        <taxon>Tracheophyta</taxon>
        <taxon>Spermatophyta</taxon>
        <taxon>Magnoliopsida</taxon>
        <taxon>Liliopsida</taxon>
        <taxon>Poales</taxon>
        <taxon>Poaceae</taxon>
        <taxon>PACMAD clade</taxon>
        <taxon>Panicoideae</taxon>
        <taxon>Panicodae</taxon>
        <taxon>Paniceae</taxon>
        <taxon>Melinidinae</taxon>
        <taxon>Urochloa</taxon>
    </lineage>
</organism>
<dbReference type="InterPro" id="IPR045894">
    <property type="entry name" value="At5g08430-like"/>
</dbReference>
<dbReference type="EMBL" id="OZ075121">
    <property type="protein sequence ID" value="CAL4900388.1"/>
    <property type="molecule type" value="Genomic_DNA"/>
</dbReference>
<accession>A0ABC8W037</accession>
<dbReference type="PANTHER" id="PTHR46851:SF21">
    <property type="entry name" value="OS01G0884500 PROTEIN"/>
    <property type="match status" value="1"/>
</dbReference>
<dbReference type="Pfam" id="PF02213">
    <property type="entry name" value="GYF"/>
    <property type="match status" value="1"/>
</dbReference>
<feature type="domain" description="DM2" evidence="3">
    <location>
        <begin position="221"/>
        <end position="304"/>
    </location>
</feature>
<dbReference type="InterPro" id="IPR013083">
    <property type="entry name" value="Znf_RING/FYVE/PHD"/>
</dbReference>
<dbReference type="InterPro" id="IPR003169">
    <property type="entry name" value="GYF"/>
</dbReference>
<feature type="compositionally biased region" description="Polar residues" evidence="1">
    <location>
        <begin position="348"/>
        <end position="372"/>
    </location>
</feature>
<dbReference type="InterPro" id="IPR036885">
    <property type="entry name" value="SWIB_MDM2_dom_sf"/>
</dbReference>
<dbReference type="Pfam" id="PF02201">
    <property type="entry name" value="SWIB"/>
    <property type="match status" value="1"/>
</dbReference>
<dbReference type="SMART" id="SM00444">
    <property type="entry name" value="GYF"/>
    <property type="match status" value="1"/>
</dbReference>
<feature type="region of interest" description="Disordered" evidence="1">
    <location>
        <begin position="348"/>
        <end position="383"/>
    </location>
</feature>
<keyword evidence="5" id="KW-1185">Reference proteome</keyword>
<dbReference type="SUPFAM" id="SSF55277">
    <property type="entry name" value="GYF domain"/>
    <property type="match status" value="1"/>
</dbReference>
<evidence type="ECO:0000259" key="3">
    <source>
        <dbReference type="PROSITE" id="PS51925"/>
    </source>
</evidence>
<dbReference type="PANTHER" id="PTHR46851">
    <property type="entry name" value="OS01G0884500 PROTEIN"/>
    <property type="match status" value="1"/>
</dbReference>
<dbReference type="Gene3D" id="3.30.1490.40">
    <property type="match status" value="1"/>
</dbReference>
<dbReference type="Gene3D" id="3.30.40.10">
    <property type="entry name" value="Zinc/RING finger domain, C3HC4 (zinc finger)"/>
    <property type="match status" value="1"/>
</dbReference>
<proteinExistence type="predicted"/>
<name>A0ABC8W037_9POAL</name>
<dbReference type="PROSITE" id="PS50829">
    <property type="entry name" value="GYF"/>
    <property type="match status" value="1"/>
</dbReference>
<protein>
    <submittedName>
        <fullName evidence="4">Uncharacterized protein</fullName>
    </submittedName>
</protein>
<dbReference type="InterPro" id="IPR035445">
    <property type="entry name" value="GYF-like_dom_sf"/>
</dbReference>
<dbReference type="Proteomes" id="UP001497457">
    <property type="component" value="Chromosome 11b"/>
</dbReference>
<feature type="region of interest" description="Disordered" evidence="1">
    <location>
        <begin position="411"/>
        <end position="453"/>
    </location>
</feature>
<evidence type="ECO:0000256" key="1">
    <source>
        <dbReference type="SAM" id="MobiDB-lite"/>
    </source>
</evidence>
<feature type="compositionally biased region" description="Basic and acidic residues" evidence="1">
    <location>
        <begin position="373"/>
        <end position="383"/>
    </location>
</feature>
<feature type="compositionally biased region" description="Basic and acidic residues" evidence="1">
    <location>
        <begin position="429"/>
        <end position="449"/>
    </location>
</feature>
<dbReference type="PROSITE" id="PS51925">
    <property type="entry name" value="SWIB_MDM2"/>
    <property type="match status" value="1"/>
</dbReference>
<dbReference type="InterPro" id="IPR003121">
    <property type="entry name" value="SWIB_MDM2_domain"/>
</dbReference>
<evidence type="ECO:0000259" key="2">
    <source>
        <dbReference type="PROSITE" id="PS50829"/>
    </source>
</evidence>
<gene>
    <name evidence="4" type="ORF">URODEC1_LOCUS8667</name>
</gene>